<dbReference type="RefSeq" id="WP_100784424.1">
    <property type="nucleotide sequence ID" value="NZ_NPDU01000023.1"/>
</dbReference>
<dbReference type="Pfam" id="PF13660">
    <property type="entry name" value="DUF4147"/>
    <property type="match status" value="1"/>
</dbReference>
<dbReference type="Gene3D" id="3.40.50.10180">
    <property type="entry name" value="Glycerate kinase, MOFRL-like N-terminal domain"/>
    <property type="match status" value="1"/>
</dbReference>
<feature type="domain" description="MOFRL" evidence="1">
    <location>
        <begin position="323"/>
        <end position="426"/>
    </location>
</feature>
<evidence type="ECO:0000313" key="4">
    <source>
        <dbReference type="EMBL" id="PJZ61968.1"/>
    </source>
</evidence>
<feature type="domain" description="MOFRL-associated" evidence="2">
    <location>
        <begin position="25"/>
        <end position="243"/>
    </location>
</feature>
<dbReference type="Pfam" id="PF05161">
    <property type="entry name" value="MOFRL"/>
    <property type="match status" value="1"/>
</dbReference>
<keyword evidence="5" id="KW-1185">Reference proteome</keyword>
<comment type="caution">
    <text evidence="3">The sequence shown here is derived from an EMBL/GenBank/DDBJ whole genome shotgun (WGS) entry which is preliminary data.</text>
</comment>
<evidence type="ECO:0000259" key="1">
    <source>
        <dbReference type="Pfam" id="PF05161"/>
    </source>
</evidence>
<dbReference type="SUPFAM" id="SSF82544">
    <property type="entry name" value="GckA/TtuD-like"/>
    <property type="match status" value="1"/>
</dbReference>
<dbReference type="InterPro" id="IPR038614">
    <property type="entry name" value="GK_N_sf"/>
</dbReference>
<dbReference type="PANTHER" id="PTHR12227:SF0">
    <property type="entry name" value="GLYCERATE KINASE"/>
    <property type="match status" value="1"/>
</dbReference>
<reference evidence="5 6" key="1">
    <citation type="submission" date="2017-07" db="EMBL/GenBank/DDBJ databases">
        <title>Leptospira spp. isolated from tropical soils.</title>
        <authorList>
            <person name="Thibeaux R."/>
            <person name="Iraola G."/>
            <person name="Ferres I."/>
            <person name="Bierque E."/>
            <person name="Girault D."/>
            <person name="Soupe-Gilbert M.-E."/>
            <person name="Picardeau M."/>
            <person name="Goarant C."/>
        </authorList>
    </citation>
    <scope>NUCLEOTIDE SEQUENCE [LARGE SCALE GENOMIC DNA]</scope>
    <source>
        <strain evidence="3 6">FH2-B-C1</strain>
        <strain evidence="4 5">FH2-B-D1</strain>
    </source>
</reference>
<dbReference type="InterPro" id="IPR025286">
    <property type="entry name" value="MOFRL_assoc_dom"/>
</dbReference>
<keyword evidence="3" id="KW-0418">Kinase</keyword>
<dbReference type="AlphaFoldDB" id="A0A2M9YTK1"/>
<evidence type="ECO:0000313" key="5">
    <source>
        <dbReference type="Proteomes" id="UP000232149"/>
    </source>
</evidence>
<dbReference type="InterPro" id="IPR037035">
    <property type="entry name" value="GK-like_C_sf"/>
</dbReference>
<dbReference type="Gene3D" id="3.40.1480.10">
    <property type="entry name" value="MOFRL domain"/>
    <property type="match status" value="1"/>
</dbReference>
<proteinExistence type="predicted"/>
<keyword evidence="3" id="KW-0808">Transferase</keyword>
<dbReference type="Proteomes" id="UP000232188">
    <property type="component" value="Unassembled WGS sequence"/>
</dbReference>
<evidence type="ECO:0000313" key="6">
    <source>
        <dbReference type="Proteomes" id="UP000232188"/>
    </source>
</evidence>
<organism evidence="3 6">
    <name type="scientific">Leptospira adleri</name>
    <dbReference type="NCBI Taxonomy" id="2023186"/>
    <lineage>
        <taxon>Bacteria</taxon>
        <taxon>Pseudomonadati</taxon>
        <taxon>Spirochaetota</taxon>
        <taxon>Spirochaetia</taxon>
        <taxon>Leptospirales</taxon>
        <taxon>Leptospiraceae</taxon>
        <taxon>Leptospira</taxon>
    </lineage>
</organism>
<dbReference type="EMBL" id="NPDU01000023">
    <property type="protein sequence ID" value="PJZ61968.1"/>
    <property type="molecule type" value="Genomic_DNA"/>
</dbReference>
<dbReference type="InterPro" id="IPR039760">
    <property type="entry name" value="MOFRL_protein"/>
</dbReference>
<dbReference type="PANTHER" id="PTHR12227">
    <property type="entry name" value="GLYCERATE KINASE"/>
    <property type="match status" value="1"/>
</dbReference>
<protein>
    <submittedName>
        <fullName evidence="3">Glycerate kinase</fullName>
    </submittedName>
</protein>
<evidence type="ECO:0000259" key="2">
    <source>
        <dbReference type="Pfam" id="PF13660"/>
    </source>
</evidence>
<name>A0A2M9YTK1_9LEPT</name>
<sequence length="438" mass="46973">MFHLDISKRTELRTDSPESVLFHLGTKAIQTSLPQKAVAEALRKLSLTGRIVLISIGKAAYPMALAATEICKDQIQRGLILTKYGHAGKALPPLETIEAGHPIPDQKSILGGRRILELCSDLKEEDTVLVLLSGGGSSLAEIPKEGIDLQDLVLWNRKLLESGAPIEDVNEIRILLSSLKGGGLLSRILPAKSATLILSDVIGDDLSKVASGPTIPSPVSKNSILRIFQQYDILPDQKIAKLLEEKSKIGRDGFFQEMDPSRNFVFSIGNISSALDAVRKECERHKISVLFLTSSLSCEAKEAGSFLAEIAKEYSKNIKHPLLILCGGETIVTHDGTGKGGRNQELALSFAKRISGLSGICLLSLATDGTDGPTDAAGAFVDGKTWGKIGLESGADRALKEHRSYEALSSAEALVFTGPTGTNVNDIQFVWISPGEKS</sequence>
<dbReference type="GO" id="GO:0008887">
    <property type="term" value="F:glycerate kinase activity"/>
    <property type="evidence" value="ECO:0007669"/>
    <property type="project" value="InterPro"/>
</dbReference>
<dbReference type="EMBL" id="NPDV01000002">
    <property type="protein sequence ID" value="PJZ54854.1"/>
    <property type="molecule type" value="Genomic_DNA"/>
</dbReference>
<gene>
    <name evidence="4" type="ORF">CH376_10495</name>
    <name evidence="3" type="ORF">CH380_03855</name>
</gene>
<dbReference type="GO" id="GO:0005737">
    <property type="term" value="C:cytoplasm"/>
    <property type="evidence" value="ECO:0007669"/>
    <property type="project" value="TreeGrafter"/>
</dbReference>
<dbReference type="InterPro" id="IPR007835">
    <property type="entry name" value="MOFRL"/>
</dbReference>
<accession>A0A2M9YTK1</accession>
<evidence type="ECO:0000313" key="3">
    <source>
        <dbReference type="EMBL" id="PJZ54854.1"/>
    </source>
</evidence>
<dbReference type="Proteomes" id="UP000232149">
    <property type="component" value="Unassembled WGS sequence"/>
</dbReference>